<sequence length="123" mass="13424">MRGVAAGAGGAGRPLVGSRLPYLRPPTKLSEWTVLRLLSNSRSSFAPSTQPLRGLAEIPVCEDDGLASPDGMPKVQEVTIQESRKNIRNWQKCKDKSPAQCAFRLFLSTQNMFALCETCSTVE</sequence>
<dbReference type="Proteomes" id="UP000835052">
    <property type="component" value="Unassembled WGS sequence"/>
</dbReference>
<dbReference type="AlphaFoldDB" id="A0A8S1HE11"/>
<evidence type="ECO:0000313" key="2">
    <source>
        <dbReference type="Proteomes" id="UP000835052"/>
    </source>
</evidence>
<name>A0A8S1HE11_9PELO</name>
<dbReference type="EMBL" id="CAJGYM010000035">
    <property type="protein sequence ID" value="CAD6193457.1"/>
    <property type="molecule type" value="Genomic_DNA"/>
</dbReference>
<comment type="caution">
    <text evidence="1">The sequence shown here is derived from an EMBL/GenBank/DDBJ whole genome shotgun (WGS) entry which is preliminary data.</text>
</comment>
<organism evidence="1 2">
    <name type="scientific">Caenorhabditis auriculariae</name>
    <dbReference type="NCBI Taxonomy" id="2777116"/>
    <lineage>
        <taxon>Eukaryota</taxon>
        <taxon>Metazoa</taxon>
        <taxon>Ecdysozoa</taxon>
        <taxon>Nematoda</taxon>
        <taxon>Chromadorea</taxon>
        <taxon>Rhabditida</taxon>
        <taxon>Rhabditina</taxon>
        <taxon>Rhabditomorpha</taxon>
        <taxon>Rhabditoidea</taxon>
        <taxon>Rhabditidae</taxon>
        <taxon>Peloderinae</taxon>
        <taxon>Caenorhabditis</taxon>
    </lineage>
</organism>
<reference evidence="1" key="1">
    <citation type="submission" date="2020-10" db="EMBL/GenBank/DDBJ databases">
        <authorList>
            <person name="Kikuchi T."/>
        </authorList>
    </citation>
    <scope>NUCLEOTIDE SEQUENCE</scope>
    <source>
        <strain evidence="1">NKZ352</strain>
    </source>
</reference>
<keyword evidence="2" id="KW-1185">Reference proteome</keyword>
<protein>
    <submittedName>
        <fullName evidence="1">Uncharacterized protein</fullName>
    </submittedName>
</protein>
<proteinExistence type="predicted"/>
<evidence type="ECO:0000313" key="1">
    <source>
        <dbReference type="EMBL" id="CAD6193457.1"/>
    </source>
</evidence>
<accession>A0A8S1HE11</accession>
<gene>
    <name evidence="1" type="ORF">CAUJ_LOCUS9376</name>
</gene>